<evidence type="ECO:0000256" key="2">
    <source>
        <dbReference type="ARBA" id="ARBA00022746"/>
    </source>
</evidence>
<organism evidence="6 7">
    <name type="scientific">Pontimonas salivibrio</name>
    <dbReference type="NCBI Taxonomy" id="1159327"/>
    <lineage>
        <taxon>Bacteria</taxon>
        <taxon>Bacillati</taxon>
        <taxon>Actinomycetota</taxon>
        <taxon>Actinomycetes</taxon>
        <taxon>Micrococcales</taxon>
        <taxon>Microbacteriaceae</taxon>
        <taxon>Pontimonas</taxon>
    </lineage>
</organism>
<dbReference type="Gene3D" id="3.50.50.60">
    <property type="entry name" value="FAD/NAD(P)-binding domain"/>
    <property type="match status" value="2"/>
</dbReference>
<reference evidence="6 7" key="1">
    <citation type="submission" date="2018-02" db="EMBL/GenBank/DDBJ databases">
        <title>Complete genome of the streamlined marine actinobacterium Pontimonas salivibrio CL-TW6 adapted to coastal planktonic lifestype.</title>
        <authorList>
            <person name="Cho B.C."/>
            <person name="Hardies S.C."/>
            <person name="Jang G.I."/>
            <person name="Hwang C.Y."/>
        </authorList>
    </citation>
    <scope>NUCLEOTIDE SEQUENCE [LARGE SCALE GENOMIC DNA]</scope>
    <source>
        <strain evidence="6 7">CL-TW6</strain>
    </source>
</reference>
<dbReference type="GO" id="GO:0016117">
    <property type="term" value="P:carotenoid biosynthetic process"/>
    <property type="evidence" value="ECO:0007669"/>
    <property type="project" value="UniProtKB-KW"/>
</dbReference>
<dbReference type="NCBIfam" id="TIGR02734">
    <property type="entry name" value="crtI_fam"/>
    <property type="match status" value="1"/>
</dbReference>
<dbReference type="OrthoDB" id="9774675at2"/>
<protein>
    <submittedName>
        <fullName evidence="6">Phytoene desaturase</fullName>
    </submittedName>
</protein>
<dbReference type="InterPro" id="IPR002937">
    <property type="entry name" value="Amino_oxidase"/>
</dbReference>
<accession>A0A2L2BNA9</accession>
<dbReference type="GO" id="GO:0016491">
    <property type="term" value="F:oxidoreductase activity"/>
    <property type="evidence" value="ECO:0007669"/>
    <property type="project" value="UniProtKB-KW"/>
</dbReference>
<evidence type="ECO:0000256" key="1">
    <source>
        <dbReference type="ARBA" id="ARBA00004829"/>
    </source>
</evidence>
<name>A0A2L2BNA9_9MICO</name>
<dbReference type="Proteomes" id="UP000243077">
    <property type="component" value="Chromosome"/>
</dbReference>
<dbReference type="PANTHER" id="PTHR43734">
    <property type="entry name" value="PHYTOENE DESATURASE"/>
    <property type="match status" value="1"/>
</dbReference>
<gene>
    <name evidence="6" type="ORF">C3B54_11111</name>
</gene>
<proteinExistence type="inferred from homology"/>
<keyword evidence="2 4" id="KW-0125">Carotenoid biosynthesis</keyword>
<evidence type="ECO:0000256" key="3">
    <source>
        <dbReference type="ARBA" id="ARBA00023002"/>
    </source>
</evidence>
<dbReference type="EMBL" id="CP026923">
    <property type="protein sequence ID" value="AVG23118.1"/>
    <property type="molecule type" value="Genomic_DNA"/>
</dbReference>
<dbReference type="Pfam" id="PF01593">
    <property type="entry name" value="Amino_oxidase"/>
    <property type="match status" value="1"/>
</dbReference>
<comment type="pathway">
    <text evidence="1 4">Carotenoid biosynthesis.</text>
</comment>
<keyword evidence="3 4" id="KW-0560">Oxidoreductase</keyword>
<sequence>MTQRVVVIGAGMGGLASASLLAKDGYDVVLLEALDHVGGRAGNWEKDGFRFDTGPSWYLMPEVFDHFYKLMGTSAAEQLDLQRLDPAYRVYFEPEEGKPADSVDVMGDRESNLQMFEQLEPGSRPAMERYLDSAKETYDIAKKYFLFTSFQDLRPLFVGEVLKRVGTLYRLLTTPIWSFASKHVKSHRARQLLGYPAVFLGSSPYLAPAMFHLMSHLDLEDGVLYAQGGFNRVMESIKDIAVDHGVDLRLNSRVTGIETEKGSGKPKVTAVTYQDTDGVTHRVEADLVVSGADLHHTETTLLDTAEQTYGESYWKKRTAGPSAVLLYLGVKGEVPELLHHSLFFTEDWEGSFGKIFASPPQIPNPASLYVCKPSVIDPDVAPDGHTNLFVLVPMPADVSMGKGGLDGAGDPVVEEIADRAIEQIAKWSGADDLAERIVLRRSVGPADFESHLNAWMGSALGPAHTLTQSALFRTGNVSKKVDGLYYAGSSTIPGIGLPMCIISAEVMLKRLRGDTSTTALPEPLVPQHR</sequence>
<evidence type="ECO:0000313" key="6">
    <source>
        <dbReference type="EMBL" id="AVG23118.1"/>
    </source>
</evidence>
<dbReference type="PANTHER" id="PTHR43734:SF1">
    <property type="entry name" value="PHYTOENE DESATURASE"/>
    <property type="match status" value="1"/>
</dbReference>
<dbReference type="RefSeq" id="WP_104912775.1">
    <property type="nucleotide sequence ID" value="NZ_CP026923.1"/>
</dbReference>
<evidence type="ECO:0000259" key="5">
    <source>
        <dbReference type="Pfam" id="PF01593"/>
    </source>
</evidence>
<dbReference type="KEGG" id="psai:C3B54_11111"/>
<dbReference type="InterPro" id="IPR036188">
    <property type="entry name" value="FAD/NAD-bd_sf"/>
</dbReference>
<evidence type="ECO:0000313" key="7">
    <source>
        <dbReference type="Proteomes" id="UP000243077"/>
    </source>
</evidence>
<dbReference type="AlphaFoldDB" id="A0A2L2BNA9"/>
<evidence type="ECO:0000256" key="4">
    <source>
        <dbReference type="RuleBase" id="RU362075"/>
    </source>
</evidence>
<keyword evidence="7" id="KW-1185">Reference proteome</keyword>
<dbReference type="SUPFAM" id="SSF51905">
    <property type="entry name" value="FAD/NAD(P)-binding domain"/>
    <property type="match status" value="1"/>
</dbReference>
<comment type="similarity">
    <text evidence="4">Belongs to the carotenoid/retinoid oxidoreductase family.</text>
</comment>
<feature type="domain" description="Amine oxidase" evidence="5">
    <location>
        <begin position="12"/>
        <end position="504"/>
    </location>
</feature>
<dbReference type="InterPro" id="IPR014105">
    <property type="entry name" value="Carotenoid/retinoid_OxRdtase"/>
</dbReference>